<evidence type="ECO:0000259" key="10">
    <source>
        <dbReference type="Pfam" id="PF16177"/>
    </source>
</evidence>
<dbReference type="EMBL" id="CP000474">
    <property type="protein sequence ID" value="ABM07091.1"/>
    <property type="molecule type" value="Genomic_DNA"/>
</dbReference>
<dbReference type="GO" id="GO:0019427">
    <property type="term" value="P:acetyl-CoA biosynthetic process from acetate"/>
    <property type="evidence" value="ECO:0007669"/>
    <property type="project" value="UniProtKB-UniRule"/>
</dbReference>
<feature type="domain" description="AMP-binding enzyme C-terminal" evidence="9">
    <location>
        <begin position="570"/>
        <end position="649"/>
    </location>
</feature>
<feature type="binding site" evidence="6">
    <location>
        <begin position="216"/>
        <end position="219"/>
    </location>
    <ligand>
        <name>CoA</name>
        <dbReference type="ChEBI" id="CHEBI:57287"/>
    </ligand>
</feature>
<dbReference type="InterPro" id="IPR042099">
    <property type="entry name" value="ANL_N_sf"/>
</dbReference>
<keyword evidence="6" id="KW-0479">Metal-binding</keyword>
<dbReference type="GO" id="GO:0005524">
    <property type="term" value="F:ATP binding"/>
    <property type="evidence" value="ECO:0007669"/>
    <property type="project" value="UniProtKB-KW"/>
</dbReference>
<reference evidence="11 12" key="1">
    <citation type="journal article" date="2006" name="PLoS Genet.">
        <title>Secrets of soil survival revealed by the genome sequence of Arthrobacter aurescens TC1.</title>
        <authorList>
            <person name="Mongodin E.F."/>
            <person name="Shapir N."/>
            <person name="Daugherty S.C."/>
            <person name="DeBoy R.T."/>
            <person name="Emerson J.B."/>
            <person name="Shvartzbeyn A."/>
            <person name="Radune D."/>
            <person name="Vamathevan J."/>
            <person name="Riggs F."/>
            <person name="Grinberg V."/>
            <person name="Khouri H."/>
            <person name="Wackett L.P."/>
            <person name="Nelson K.E."/>
            <person name="Sadowsky M.J."/>
        </authorList>
    </citation>
    <scope>NUCLEOTIDE SEQUENCE [LARGE SCALE GENOMIC DNA]</scope>
    <source>
        <strain evidence="11 12">TC1</strain>
    </source>
</reference>
<protein>
    <recommendedName>
        <fullName evidence="6">Acetyl-coenzyme A synthetase</fullName>
        <shortName evidence="6">AcCoA synthetase</shortName>
        <shortName evidence="6">Acs</shortName>
        <ecNumber evidence="6">6.2.1.1</ecNumber>
    </recommendedName>
    <alternativeName>
        <fullName evidence="6">Acetate--CoA ligase</fullName>
    </alternativeName>
    <alternativeName>
        <fullName evidence="6">Acyl-activating enzyme</fullName>
    </alternativeName>
</protein>
<comment type="caution">
    <text evidence="6">Lacks conserved residue(s) required for the propagation of feature annotation.</text>
</comment>
<dbReference type="HAMAP" id="MF_01123">
    <property type="entry name" value="Ac_CoA_synth"/>
    <property type="match status" value="1"/>
</dbReference>
<dbReference type="eggNOG" id="COG0365">
    <property type="taxonomic scope" value="Bacteria"/>
</dbReference>
<dbReference type="EC" id="6.2.1.1" evidence="6"/>
<comment type="catalytic activity">
    <reaction evidence="6">
        <text>acetate + ATP + CoA = acetyl-CoA + AMP + diphosphate</text>
        <dbReference type="Rhea" id="RHEA:23176"/>
        <dbReference type="ChEBI" id="CHEBI:30089"/>
        <dbReference type="ChEBI" id="CHEBI:30616"/>
        <dbReference type="ChEBI" id="CHEBI:33019"/>
        <dbReference type="ChEBI" id="CHEBI:57287"/>
        <dbReference type="ChEBI" id="CHEBI:57288"/>
        <dbReference type="ChEBI" id="CHEBI:456215"/>
        <dbReference type="EC" id="6.2.1.1"/>
    </reaction>
</comment>
<evidence type="ECO:0000313" key="12">
    <source>
        <dbReference type="Proteomes" id="UP000000637"/>
    </source>
</evidence>
<dbReference type="NCBIfam" id="NF001208">
    <property type="entry name" value="PRK00174.1"/>
    <property type="match status" value="1"/>
</dbReference>
<dbReference type="InterPro" id="IPR025110">
    <property type="entry name" value="AMP-bd_C"/>
</dbReference>
<comment type="function">
    <text evidence="6">Catalyzes the conversion of acetate into acetyl-CoA (AcCoA), an essential intermediate at the junction of anabolic and catabolic pathways. AcsA undergoes a two-step reaction. In the first half reaction, AcsA combines acetate with ATP to form acetyl-adenylate (AcAMP) intermediate. In the second half reaction, it can then transfer the acetyl group from AcAMP to the sulfhydryl group of CoA, forming the product AcCoA.</text>
</comment>
<dbReference type="CDD" id="cd05966">
    <property type="entry name" value="ACS"/>
    <property type="match status" value="1"/>
</dbReference>
<dbReference type="Gene3D" id="3.40.50.12780">
    <property type="entry name" value="N-terminal domain of ligase-like"/>
    <property type="match status" value="1"/>
</dbReference>
<feature type="binding site" evidence="6">
    <location>
        <position position="562"/>
    </location>
    <ligand>
        <name>CoA</name>
        <dbReference type="ChEBI" id="CHEBI:57287"/>
    </ligand>
</feature>
<dbReference type="OrthoDB" id="9803968at2"/>
<dbReference type="Gene3D" id="3.30.300.30">
    <property type="match status" value="1"/>
</dbReference>
<evidence type="ECO:0000256" key="3">
    <source>
        <dbReference type="ARBA" id="ARBA00022741"/>
    </source>
</evidence>
<evidence type="ECO:0000256" key="2">
    <source>
        <dbReference type="ARBA" id="ARBA00022598"/>
    </source>
</evidence>
<dbReference type="InterPro" id="IPR000873">
    <property type="entry name" value="AMP-dep_synth/lig_dom"/>
</dbReference>
<dbReference type="FunFam" id="3.40.50.12780:FF:000001">
    <property type="entry name" value="Acetyl-coenzyme A synthetase"/>
    <property type="match status" value="1"/>
</dbReference>
<feature type="binding site" evidence="6">
    <location>
        <position position="565"/>
    </location>
    <ligand>
        <name>ATP</name>
        <dbReference type="ChEBI" id="CHEBI:30616"/>
    </ligand>
</feature>
<evidence type="ECO:0000259" key="8">
    <source>
        <dbReference type="Pfam" id="PF00501"/>
    </source>
</evidence>
<dbReference type="GO" id="GO:0003987">
    <property type="term" value="F:acetate-CoA ligase activity"/>
    <property type="evidence" value="ECO:0007669"/>
    <property type="project" value="UniProtKB-UniRule"/>
</dbReference>
<keyword evidence="6" id="KW-0460">Magnesium</keyword>
<dbReference type="HOGENOM" id="CLU_000022_3_6_11"/>
<evidence type="ECO:0000313" key="11">
    <source>
        <dbReference type="EMBL" id="ABM07091.1"/>
    </source>
</evidence>
<dbReference type="Pfam" id="PF00501">
    <property type="entry name" value="AMP-binding"/>
    <property type="match status" value="1"/>
</dbReference>
<feature type="domain" description="Acetyl-coenzyme A synthetase N-terminal" evidence="10">
    <location>
        <begin position="53"/>
        <end position="106"/>
    </location>
</feature>
<feature type="binding site" evidence="6">
    <location>
        <position position="581"/>
    </location>
    <ligand>
        <name>Mg(2+)</name>
        <dbReference type="ChEBI" id="CHEBI:18420"/>
    </ligand>
</feature>
<feature type="binding site" evidence="6">
    <location>
        <position position="578"/>
    </location>
    <ligand>
        <name>Mg(2+)</name>
        <dbReference type="ChEBI" id="CHEBI:18420"/>
    </ligand>
</feature>
<evidence type="ECO:0000256" key="4">
    <source>
        <dbReference type="ARBA" id="ARBA00022840"/>
    </source>
</evidence>
<feature type="binding site" evidence="6">
    <location>
        <position position="340"/>
    </location>
    <ligand>
        <name>CoA</name>
        <dbReference type="ChEBI" id="CHEBI:57287"/>
    </ligand>
</feature>
<dbReference type="Pfam" id="PF16177">
    <property type="entry name" value="ACAS_N"/>
    <property type="match status" value="1"/>
</dbReference>
<dbReference type="SUPFAM" id="SSF56801">
    <property type="entry name" value="Acetyl-CoA synthetase-like"/>
    <property type="match status" value="1"/>
</dbReference>
<evidence type="ECO:0000259" key="9">
    <source>
        <dbReference type="Pfam" id="PF13193"/>
    </source>
</evidence>
<dbReference type="InterPro" id="IPR020845">
    <property type="entry name" value="AMP-binding_CS"/>
</dbReference>
<evidence type="ECO:0000256" key="1">
    <source>
        <dbReference type="ARBA" id="ARBA00006432"/>
    </source>
</evidence>
<dbReference type="Pfam" id="PF13193">
    <property type="entry name" value="AMP-binding_C"/>
    <property type="match status" value="1"/>
</dbReference>
<feature type="binding site" evidence="6">
    <location>
        <begin position="450"/>
        <end position="455"/>
    </location>
    <ligand>
        <name>ATP</name>
        <dbReference type="ChEBI" id="CHEBI:30616"/>
    </ligand>
</feature>
<dbReference type="InterPro" id="IPR011904">
    <property type="entry name" value="Ac_CoA_lig"/>
</dbReference>
<organism evidence="11 12">
    <name type="scientific">Paenarthrobacter aurescens (strain TC1)</name>
    <dbReference type="NCBI Taxonomy" id="290340"/>
    <lineage>
        <taxon>Bacteria</taxon>
        <taxon>Bacillati</taxon>
        <taxon>Actinomycetota</taxon>
        <taxon>Actinomycetes</taxon>
        <taxon>Micrococcales</taxon>
        <taxon>Micrococcaceae</taxon>
        <taxon>Paenarthrobacter</taxon>
    </lineage>
</organism>
<dbReference type="PANTHER" id="PTHR24095:SF14">
    <property type="entry name" value="ACETYL-COENZYME A SYNTHETASE 1"/>
    <property type="match status" value="1"/>
</dbReference>
<keyword evidence="3 6" id="KW-0547">Nucleotide-binding</keyword>
<gene>
    <name evidence="6 11" type="primary">acsA</name>
    <name evidence="11" type="ordered locus">AAur_3353</name>
</gene>
<dbReference type="InterPro" id="IPR045851">
    <property type="entry name" value="AMP-bd_C_sf"/>
</dbReference>
<dbReference type="GO" id="GO:0005829">
    <property type="term" value="C:cytosol"/>
    <property type="evidence" value="ECO:0007669"/>
    <property type="project" value="TreeGrafter"/>
</dbReference>
<accession>A1R9Y7</accession>
<keyword evidence="2 6" id="KW-0436">Ligase</keyword>
<dbReference type="Proteomes" id="UP000000637">
    <property type="component" value="Chromosome"/>
</dbReference>
<dbReference type="STRING" id="290340.AAur_3353"/>
<comment type="PTM">
    <text evidence="6">Acetylated. Deacetylation by the SIR2-homolog deacetylase activates the enzyme.</text>
</comment>
<dbReference type="AlphaFoldDB" id="A1R9Y7"/>
<proteinExistence type="inferred from homology"/>
<feature type="domain" description="AMP-dependent synthetase/ligase" evidence="8">
    <location>
        <begin position="114"/>
        <end position="517"/>
    </location>
</feature>
<comment type="cofactor">
    <cofactor evidence="6">
        <name>Mg(2+)</name>
        <dbReference type="ChEBI" id="CHEBI:18420"/>
    </cofactor>
</comment>
<evidence type="ECO:0000256" key="7">
    <source>
        <dbReference type="SAM" id="MobiDB-lite"/>
    </source>
</evidence>
<feature type="binding site" evidence="6">
    <location>
        <position position="539"/>
    </location>
    <ligand>
        <name>ATP</name>
        <dbReference type="ChEBI" id="CHEBI:30616"/>
    </ligand>
</feature>
<feature type="binding site" evidence="6">
    <location>
        <position position="554"/>
    </location>
    <ligand>
        <name>ATP</name>
        <dbReference type="ChEBI" id="CHEBI:30616"/>
    </ligand>
</feature>
<sequence>MSQDTTGSTATAAASTAQNGQAPHVEALENLLHENRKFAPSAEFAANAVTSADAYAEAEADRPAFWAKQARELLTWDKDFTEALDWSNPPFAKWFVGGEINAAYNALDRHVENGLGDRVAIYFEGEPGDTRTYTYAELTEEVKKAANAFETLGVAKGDRVAVYLPMIPEAVITLLACARIGAVHSVVFGGFSADALRSRIEDAEAKLVVTADGTYRRGKPSALKPAVDEALSSMEHTDGHSVNHVVVVKRNGEDVNWVEGRDLWWSDTVDKASTEHTAVGHDSEHPLFILYTSGTTGKPKGILHTTGGYLTQGAYTHKAVFDLHPETDVYWCTADVGWVTGHSYVTYAPLINGATQVMYEGTPDSPHQGRWWEIVEKYKVSILYTAPTAIRTFMKWGRDIPDKYDLSSIRVLGSVGESINPEAWMWYRDVIGANAGKNGEKKDNPAPIVDTWWQTETGAQMIAPLPGVTATKPGSAQVPLPGIAVDVVDEAGQSVANGEGGYLVVREPWPSMLRGIWGDPERFKDTYWSRFEAMYFAGDGAKKDEDGDVWLLGRVDDVMNVSGHRLSTTEIESALVSHPSVAEAAVVGAADETTGQAVVAFVILRGDAVNNGDETVLALRNHVGKEIGPIAKPKQLLIVPELPKTRSGKIVRRLLKDIAEGRDTGDATTLADPGIMTQIAESLRK</sequence>
<feature type="modified residue" description="N6-acetyllysine" evidence="6">
    <location>
        <position position="649"/>
    </location>
</feature>
<evidence type="ECO:0000256" key="5">
    <source>
        <dbReference type="ARBA" id="ARBA00022990"/>
    </source>
</evidence>
<feature type="binding site" evidence="6">
    <location>
        <position position="576"/>
    </location>
    <ligand>
        <name>Mg(2+)</name>
        <dbReference type="ChEBI" id="CHEBI:18420"/>
    </ligand>
</feature>
<dbReference type="RefSeq" id="WP_011775975.1">
    <property type="nucleotide sequence ID" value="NC_008711.1"/>
</dbReference>
<feature type="region of interest" description="Disordered" evidence="7">
    <location>
        <begin position="1"/>
        <end position="22"/>
    </location>
</feature>
<evidence type="ECO:0000256" key="6">
    <source>
        <dbReference type="HAMAP-Rule" id="MF_01123"/>
    </source>
</evidence>
<keyword evidence="4 6" id="KW-0067">ATP-binding</keyword>
<dbReference type="KEGG" id="aau:AAur_3353"/>
<comment type="similarity">
    <text evidence="1 6">Belongs to the ATP-dependent AMP-binding enzyme family.</text>
</comment>
<dbReference type="InterPro" id="IPR032387">
    <property type="entry name" value="ACAS_N"/>
</dbReference>
<dbReference type="GO" id="GO:0016208">
    <property type="term" value="F:AMP binding"/>
    <property type="evidence" value="ECO:0007669"/>
    <property type="project" value="InterPro"/>
</dbReference>
<keyword evidence="5 6" id="KW-0007">Acetylation</keyword>
<keyword evidence="12" id="KW-1185">Reference proteome</keyword>
<dbReference type="PROSITE" id="PS00455">
    <property type="entry name" value="AMP_BINDING"/>
    <property type="match status" value="1"/>
</dbReference>
<feature type="compositionally biased region" description="Low complexity" evidence="7">
    <location>
        <begin position="1"/>
        <end position="17"/>
    </location>
</feature>
<dbReference type="GO" id="GO:0046872">
    <property type="term" value="F:metal ion binding"/>
    <property type="evidence" value="ECO:0007669"/>
    <property type="project" value="UniProtKB-KW"/>
</dbReference>
<dbReference type="NCBIfam" id="TIGR02188">
    <property type="entry name" value="Ac_CoA_lig_AcsA"/>
    <property type="match status" value="1"/>
</dbReference>
<name>A1R9Y7_PAEAT</name>
<dbReference type="PANTHER" id="PTHR24095">
    <property type="entry name" value="ACETYL-COENZYME A SYNTHETASE"/>
    <property type="match status" value="1"/>
</dbReference>